<feature type="signal peptide" evidence="1">
    <location>
        <begin position="1"/>
        <end position="21"/>
    </location>
</feature>
<evidence type="ECO:0000313" key="3">
    <source>
        <dbReference type="Proteomes" id="UP001169760"/>
    </source>
</evidence>
<reference evidence="2" key="1">
    <citation type="submission" date="2023-07" db="EMBL/GenBank/DDBJ databases">
        <title>Genome content predicts the carbon catabolic preferences of heterotrophic bacteria.</title>
        <authorList>
            <person name="Gralka M."/>
        </authorList>
    </citation>
    <scope>NUCLEOTIDE SEQUENCE</scope>
    <source>
        <strain evidence="2">I3M17_2</strain>
    </source>
</reference>
<dbReference type="PROSITE" id="PS51257">
    <property type="entry name" value="PROKAR_LIPOPROTEIN"/>
    <property type="match status" value="1"/>
</dbReference>
<dbReference type="AlphaFoldDB" id="A0AAW7XB23"/>
<dbReference type="RefSeq" id="WP_216064925.1">
    <property type="nucleotide sequence ID" value="NZ_JAHKPP010000036.1"/>
</dbReference>
<evidence type="ECO:0008006" key="4">
    <source>
        <dbReference type="Google" id="ProtNLM"/>
    </source>
</evidence>
<evidence type="ECO:0000256" key="1">
    <source>
        <dbReference type="SAM" id="SignalP"/>
    </source>
</evidence>
<name>A0AAW7XB23_9GAMM</name>
<protein>
    <recommendedName>
        <fullName evidence="4">2-dehydro-3-deoxyphosphooctonate aldolase</fullName>
    </recommendedName>
</protein>
<dbReference type="EMBL" id="JAUOPB010000017">
    <property type="protein sequence ID" value="MDO6424739.1"/>
    <property type="molecule type" value="Genomic_DNA"/>
</dbReference>
<comment type="caution">
    <text evidence="2">The sequence shown here is derived from an EMBL/GenBank/DDBJ whole genome shotgun (WGS) entry which is preliminary data.</text>
</comment>
<evidence type="ECO:0000313" key="2">
    <source>
        <dbReference type="EMBL" id="MDO6424739.1"/>
    </source>
</evidence>
<feature type="chain" id="PRO_5043902879" description="2-dehydro-3-deoxyphosphooctonate aldolase" evidence="1">
    <location>
        <begin position="22"/>
        <end position="163"/>
    </location>
</feature>
<sequence length="163" mass="17681">MSRLGLALSVAVLACASCALNSPTSQEYLSITQTSDKGIPNGTSLASEYLDWLEPTDDPLYGFIPEKPILIGGYLEGRGGTWTAQYFSSILGPNGEQSKFERVGTCCAFRLEDKRLLDAGRSAGLLDVYELVIPSTGMSKKVYVSIYEEGDIYILNGYTGRSK</sequence>
<organism evidence="2 3">
    <name type="scientific">Saccharophagus degradans</name>
    <dbReference type="NCBI Taxonomy" id="86304"/>
    <lineage>
        <taxon>Bacteria</taxon>
        <taxon>Pseudomonadati</taxon>
        <taxon>Pseudomonadota</taxon>
        <taxon>Gammaproteobacteria</taxon>
        <taxon>Cellvibrionales</taxon>
        <taxon>Cellvibrionaceae</taxon>
        <taxon>Saccharophagus</taxon>
    </lineage>
</organism>
<gene>
    <name evidence="2" type="ORF">Q4521_19775</name>
</gene>
<accession>A0AAW7XB23</accession>
<proteinExistence type="predicted"/>
<keyword evidence="1" id="KW-0732">Signal</keyword>
<dbReference type="Proteomes" id="UP001169760">
    <property type="component" value="Unassembled WGS sequence"/>
</dbReference>